<dbReference type="AlphaFoldDB" id="A0A1L7XFC5"/>
<reference evidence="1 2" key="1">
    <citation type="submission" date="2016-03" db="EMBL/GenBank/DDBJ databases">
        <authorList>
            <person name="Ploux O."/>
        </authorList>
    </citation>
    <scope>NUCLEOTIDE SEQUENCE [LARGE SCALE GENOMIC DNA]</scope>
    <source>
        <strain evidence="1 2">UAMH 11012</strain>
    </source>
</reference>
<dbReference type="Proteomes" id="UP000184330">
    <property type="component" value="Unassembled WGS sequence"/>
</dbReference>
<proteinExistence type="predicted"/>
<gene>
    <name evidence="1" type="ORF">PAC_13628</name>
</gene>
<accession>A0A1L7XFC5</accession>
<dbReference type="EMBL" id="FJOG01000024">
    <property type="protein sequence ID" value="CZR63731.1"/>
    <property type="molecule type" value="Genomic_DNA"/>
</dbReference>
<name>A0A1L7XFC5_9HELO</name>
<evidence type="ECO:0000313" key="1">
    <source>
        <dbReference type="EMBL" id="CZR63731.1"/>
    </source>
</evidence>
<organism evidence="1 2">
    <name type="scientific">Phialocephala subalpina</name>
    <dbReference type="NCBI Taxonomy" id="576137"/>
    <lineage>
        <taxon>Eukaryota</taxon>
        <taxon>Fungi</taxon>
        <taxon>Dikarya</taxon>
        <taxon>Ascomycota</taxon>
        <taxon>Pezizomycotina</taxon>
        <taxon>Leotiomycetes</taxon>
        <taxon>Helotiales</taxon>
        <taxon>Mollisiaceae</taxon>
        <taxon>Phialocephala</taxon>
        <taxon>Phialocephala fortinii species complex</taxon>
    </lineage>
</organism>
<sequence>MDLLEELNRMAANVGKLNNAGTDEENVERWVQLFKYDYLEAYQLLKAQREDVTREPISDEHWNLVRADREAAGYDREAYEHSLTLKDVLQSQSTVFHDTDGKKWTLYKIGGLLESKEKVQEIAELKEAPKITKGIGSMGMYDFVWVDDKAREKIESWVEMQQLVGKDEKDS</sequence>
<evidence type="ECO:0000313" key="2">
    <source>
        <dbReference type="Proteomes" id="UP000184330"/>
    </source>
</evidence>
<keyword evidence="2" id="KW-1185">Reference proteome</keyword>
<protein>
    <submittedName>
        <fullName evidence="1">Uncharacterized protein</fullName>
    </submittedName>
</protein>
<dbReference type="OrthoDB" id="3262926at2759"/>